<sequence length="346" mass="38179">MEPLSISVAIVGLLKAGASVTAALKDVSNLPMITRAVALEVKTITTCLGQLQYFLDGTRTASQSRMSLILADEVRVVLAECVTHFSELMETLDKLGVRQHARITRGVQRLKWASKVETFSKLLLHLQGSRTSLNLMLTTLSCVSASEAEKSSAELRELVLKSLESDQVLAQRLDEIQAQTASYVGFQSTKGTSSSLPDEASDNDDATIRPSTQTDTDAHSQASLRKSLSDFTFEKDLRTTRVYNRIWKRLSSTSLPSSTGRTRGWSVLSDLDLSMISNISVLSLPISVAELYTSEHFPLHSSGRLKKTRISEKQAIIHEDVDYSNQRIGELADDLDTASIRELMER</sequence>
<evidence type="ECO:0008006" key="4">
    <source>
        <dbReference type="Google" id="ProtNLM"/>
    </source>
</evidence>
<protein>
    <recommendedName>
        <fullName evidence="4">Fungal N-terminal domain-containing protein</fullName>
    </recommendedName>
</protein>
<dbReference type="Proteomes" id="UP000664521">
    <property type="component" value="Unassembled WGS sequence"/>
</dbReference>
<feature type="compositionally biased region" description="Polar residues" evidence="1">
    <location>
        <begin position="187"/>
        <end position="196"/>
    </location>
</feature>
<gene>
    <name evidence="2" type="ORF">HETSPECPRED_010347</name>
</gene>
<keyword evidence="3" id="KW-1185">Reference proteome</keyword>
<feature type="compositionally biased region" description="Polar residues" evidence="1">
    <location>
        <begin position="209"/>
        <end position="221"/>
    </location>
</feature>
<comment type="caution">
    <text evidence="2">The sequence shown here is derived from an EMBL/GenBank/DDBJ whole genome shotgun (WGS) entry which is preliminary data.</text>
</comment>
<dbReference type="AlphaFoldDB" id="A0A8H3IZE6"/>
<evidence type="ECO:0000313" key="3">
    <source>
        <dbReference type="Proteomes" id="UP000664521"/>
    </source>
</evidence>
<dbReference type="EMBL" id="CAJPDS010000092">
    <property type="protein sequence ID" value="CAF9936485.1"/>
    <property type="molecule type" value="Genomic_DNA"/>
</dbReference>
<evidence type="ECO:0000313" key="2">
    <source>
        <dbReference type="EMBL" id="CAF9936485.1"/>
    </source>
</evidence>
<name>A0A8H3IZE6_9LECA</name>
<evidence type="ECO:0000256" key="1">
    <source>
        <dbReference type="SAM" id="MobiDB-lite"/>
    </source>
</evidence>
<dbReference type="OrthoDB" id="19923at2759"/>
<reference evidence="2" key="1">
    <citation type="submission" date="2021-03" db="EMBL/GenBank/DDBJ databases">
        <authorList>
            <person name="Tagirdzhanova G."/>
        </authorList>
    </citation>
    <scope>NUCLEOTIDE SEQUENCE</scope>
</reference>
<organism evidence="2 3">
    <name type="scientific">Heterodermia speciosa</name>
    <dbReference type="NCBI Taxonomy" id="116794"/>
    <lineage>
        <taxon>Eukaryota</taxon>
        <taxon>Fungi</taxon>
        <taxon>Dikarya</taxon>
        <taxon>Ascomycota</taxon>
        <taxon>Pezizomycotina</taxon>
        <taxon>Lecanoromycetes</taxon>
        <taxon>OSLEUM clade</taxon>
        <taxon>Lecanoromycetidae</taxon>
        <taxon>Caliciales</taxon>
        <taxon>Physciaceae</taxon>
        <taxon>Heterodermia</taxon>
    </lineage>
</organism>
<feature type="region of interest" description="Disordered" evidence="1">
    <location>
        <begin position="187"/>
        <end position="221"/>
    </location>
</feature>
<accession>A0A8H3IZE6</accession>
<proteinExistence type="predicted"/>